<feature type="compositionally biased region" description="Basic residues" evidence="1">
    <location>
        <begin position="32"/>
        <end position="45"/>
    </location>
</feature>
<dbReference type="PATRIC" id="fig|1299334.3.peg.8068"/>
<dbReference type="GO" id="GO:0008168">
    <property type="term" value="F:methyltransferase activity"/>
    <property type="evidence" value="ECO:0007669"/>
    <property type="project" value="UniProtKB-KW"/>
</dbReference>
<dbReference type="SUPFAM" id="SSF48013">
    <property type="entry name" value="NusB-like"/>
    <property type="match status" value="1"/>
</dbReference>
<name>X7ZIH8_MYCXE</name>
<comment type="caution">
    <text evidence="2">The sequence shown here is derived from an EMBL/GenBank/DDBJ whole genome shotgun (WGS) entry which is preliminary data.</text>
</comment>
<evidence type="ECO:0000313" key="2">
    <source>
        <dbReference type="EMBL" id="EUA18528.1"/>
    </source>
</evidence>
<dbReference type="GO" id="GO:0032259">
    <property type="term" value="P:methylation"/>
    <property type="evidence" value="ECO:0007669"/>
    <property type="project" value="UniProtKB-KW"/>
</dbReference>
<sequence>MTRRKRSPDSRHPGQLNRASAAPTATGSGAPRRLRRAAGGHRARRLPQLALPALLRERRIRGRDAAFATELTYGTCRTLGLLDAIIGAAAGAAGVHRPGPA</sequence>
<evidence type="ECO:0000256" key="1">
    <source>
        <dbReference type="SAM" id="MobiDB-lite"/>
    </source>
</evidence>
<dbReference type="EMBL" id="JAOB01000075">
    <property type="protein sequence ID" value="EUA18528.1"/>
    <property type="molecule type" value="Genomic_DNA"/>
</dbReference>
<accession>X7ZIH8</accession>
<proteinExistence type="predicted"/>
<keyword evidence="2" id="KW-0489">Methyltransferase</keyword>
<dbReference type="EC" id="2.1.1.-" evidence="2"/>
<keyword evidence="2" id="KW-0808">Transferase</keyword>
<organism evidence="2">
    <name type="scientific">Mycobacterium xenopi 4042</name>
    <dbReference type="NCBI Taxonomy" id="1299334"/>
    <lineage>
        <taxon>Bacteria</taxon>
        <taxon>Bacillati</taxon>
        <taxon>Actinomycetota</taxon>
        <taxon>Actinomycetes</taxon>
        <taxon>Mycobacteriales</taxon>
        <taxon>Mycobacteriaceae</taxon>
        <taxon>Mycobacterium</taxon>
    </lineage>
</organism>
<dbReference type="InterPro" id="IPR035926">
    <property type="entry name" value="NusB-like_sf"/>
</dbReference>
<protein>
    <submittedName>
        <fullName evidence="2">Ribosomal RNA small subunit methyltransferase B domain protein</fullName>
        <ecNumber evidence="2">2.1.1.-</ecNumber>
    </submittedName>
</protein>
<gene>
    <name evidence="2" type="ORF">I553_3680</name>
</gene>
<feature type="compositionally biased region" description="Low complexity" evidence="1">
    <location>
        <begin position="18"/>
        <end position="31"/>
    </location>
</feature>
<dbReference type="AlphaFoldDB" id="X7ZIH8"/>
<feature type="region of interest" description="Disordered" evidence="1">
    <location>
        <begin position="1"/>
        <end position="45"/>
    </location>
</feature>
<reference evidence="2" key="1">
    <citation type="submission" date="2014-01" db="EMBL/GenBank/DDBJ databases">
        <authorList>
            <person name="Brown-Elliot B."/>
            <person name="Wallace R."/>
            <person name="Lenaerts A."/>
            <person name="Ordway D."/>
            <person name="DeGroote M.A."/>
            <person name="Parker T."/>
            <person name="Sizemore C."/>
            <person name="Tallon L.J."/>
            <person name="Sadzewicz L.K."/>
            <person name="Sengamalay N."/>
            <person name="Fraser C.M."/>
            <person name="Hine E."/>
            <person name="Shefchek K.A."/>
            <person name="Das S.P."/>
            <person name="Tettelin H."/>
        </authorList>
    </citation>
    <scope>NUCLEOTIDE SEQUENCE [LARGE SCALE GENOMIC DNA]</scope>
    <source>
        <strain evidence="2">4042</strain>
    </source>
</reference>